<feature type="region of interest" description="Disordered" evidence="9">
    <location>
        <begin position="639"/>
        <end position="676"/>
    </location>
</feature>
<keyword evidence="6" id="KW-0539">Nucleus</keyword>
<feature type="compositionally biased region" description="Acidic residues" evidence="9">
    <location>
        <begin position="452"/>
        <end position="462"/>
    </location>
</feature>
<dbReference type="CDD" id="cd22927">
    <property type="entry name" value="HFD_SPT7"/>
    <property type="match status" value="1"/>
</dbReference>
<dbReference type="Gene3D" id="1.10.20.10">
    <property type="entry name" value="Histone, subunit A"/>
    <property type="match status" value="1"/>
</dbReference>
<dbReference type="CDD" id="cd05510">
    <property type="entry name" value="Bromo_SPT7_like"/>
    <property type="match status" value="1"/>
</dbReference>
<feature type="region of interest" description="Disordered" evidence="9">
    <location>
        <begin position="1040"/>
        <end position="1175"/>
    </location>
</feature>
<dbReference type="InterPro" id="IPR036427">
    <property type="entry name" value="Bromodomain-like_sf"/>
</dbReference>
<evidence type="ECO:0000256" key="6">
    <source>
        <dbReference type="ARBA" id="ARBA00023242"/>
    </source>
</evidence>
<feature type="region of interest" description="Disordered" evidence="9">
    <location>
        <begin position="445"/>
        <end position="510"/>
    </location>
</feature>
<dbReference type="PRINTS" id="PR00503">
    <property type="entry name" value="BROMODOMAIN"/>
</dbReference>
<feature type="compositionally biased region" description="Basic residues" evidence="9">
    <location>
        <begin position="467"/>
        <end position="481"/>
    </location>
</feature>
<evidence type="ECO:0000256" key="1">
    <source>
        <dbReference type="ARBA" id="ARBA00004123"/>
    </source>
</evidence>
<dbReference type="GO" id="GO:0006325">
    <property type="term" value="P:chromatin organization"/>
    <property type="evidence" value="ECO:0007669"/>
    <property type="project" value="UniProtKB-ARBA"/>
</dbReference>
<feature type="compositionally biased region" description="Basic and acidic residues" evidence="9">
    <location>
        <begin position="649"/>
        <end position="661"/>
    </location>
</feature>
<evidence type="ECO:0000259" key="10">
    <source>
        <dbReference type="PROSITE" id="PS50014"/>
    </source>
</evidence>
<dbReference type="GeneID" id="59288004"/>
<feature type="compositionally biased region" description="Low complexity" evidence="9">
    <location>
        <begin position="992"/>
        <end position="1001"/>
    </location>
</feature>
<dbReference type="AlphaFoldDB" id="A0A8H6FVP8"/>
<dbReference type="PANTHER" id="PTHR47343:SF1">
    <property type="entry name" value="TRANSCRIPTIONAL ACTIVATOR SPT7"/>
    <property type="match status" value="1"/>
</dbReference>
<feature type="region of interest" description="Disordered" evidence="9">
    <location>
        <begin position="105"/>
        <end position="188"/>
    </location>
</feature>
<keyword evidence="12" id="KW-1185">Reference proteome</keyword>
<dbReference type="GO" id="GO:0006357">
    <property type="term" value="P:regulation of transcription by RNA polymerase II"/>
    <property type="evidence" value="ECO:0007669"/>
    <property type="project" value="UniProtKB-ARBA"/>
</dbReference>
<dbReference type="GO" id="GO:0005634">
    <property type="term" value="C:nucleus"/>
    <property type="evidence" value="ECO:0007669"/>
    <property type="project" value="UniProtKB-SubCell"/>
</dbReference>
<dbReference type="Proteomes" id="UP000578531">
    <property type="component" value="Unassembled WGS sequence"/>
</dbReference>
<proteinExistence type="predicted"/>
<evidence type="ECO:0000256" key="8">
    <source>
        <dbReference type="PROSITE-ProRule" id="PRU00035"/>
    </source>
</evidence>
<dbReference type="OrthoDB" id="21449at2759"/>
<feature type="domain" description="Bromo" evidence="10">
    <location>
        <begin position="339"/>
        <end position="409"/>
    </location>
</feature>
<dbReference type="GO" id="GO:0046982">
    <property type="term" value="F:protein heterodimerization activity"/>
    <property type="evidence" value="ECO:0007669"/>
    <property type="project" value="InterPro"/>
</dbReference>
<dbReference type="GO" id="GO:0000124">
    <property type="term" value="C:SAGA complex"/>
    <property type="evidence" value="ECO:0007669"/>
    <property type="project" value="InterPro"/>
</dbReference>
<dbReference type="InterPro" id="IPR009072">
    <property type="entry name" value="Histone-fold"/>
</dbReference>
<protein>
    <recommendedName>
        <fullName evidence="7">SAGA complex subunit Spt7</fullName>
    </recommendedName>
</protein>
<dbReference type="GO" id="GO:0005198">
    <property type="term" value="F:structural molecule activity"/>
    <property type="evidence" value="ECO:0007669"/>
    <property type="project" value="TreeGrafter"/>
</dbReference>
<keyword evidence="3" id="KW-0805">Transcription regulation</keyword>
<dbReference type="InterPro" id="IPR037782">
    <property type="entry name" value="Spt7"/>
</dbReference>
<dbReference type="FunFam" id="1.20.920.10:FF:000032">
    <property type="entry name" value="Transcriptional activator spt7"/>
    <property type="match status" value="1"/>
</dbReference>
<dbReference type="Pfam" id="PF00439">
    <property type="entry name" value="Bromodomain"/>
    <property type="match status" value="1"/>
</dbReference>
<organism evidence="11 12">
    <name type="scientific">Letharia columbiana</name>
    <dbReference type="NCBI Taxonomy" id="112416"/>
    <lineage>
        <taxon>Eukaryota</taxon>
        <taxon>Fungi</taxon>
        <taxon>Dikarya</taxon>
        <taxon>Ascomycota</taxon>
        <taxon>Pezizomycotina</taxon>
        <taxon>Lecanoromycetes</taxon>
        <taxon>OSLEUM clade</taxon>
        <taxon>Lecanoromycetidae</taxon>
        <taxon>Lecanorales</taxon>
        <taxon>Lecanorineae</taxon>
        <taxon>Parmeliaceae</taxon>
        <taxon>Letharia</taxon>
    </lineage>
</organism>
<evidence type="ECO:0000313" key="11">
    <source>
        <dbReference type="EMBL" id="KAF6235660.1"/>
    </source>
</evidence>
<comment type="subcellular location">
    <subcellularLocation>
        <location evidence="1">Nucleus</location>
    </subcellularLocation>
</comment>
<keyword evidence="4 8" id="KW-0103">Bromodomain</keyword>
<keyword evidence="5" id="KW-0804">Transcription</keyword>
<dbReference type="FunFam" id="1.10.20.10:FF:000072">
    <property type="entry name" value="Transcriptional activator spt7"/>
    <property type="match status" value="1"/>
</dbReference>
<feature type="compositionally biased region" description="Polar residues" evidence="9">
    <location>
        <begin position="1119"/>
        <end position="1140"/>
    </location>
</feature>
<dbReference type="RefSeq" id="XP_037165028.1">
    <property type="nucleotide sequence ID" value="XM_037308254.1"/>
</dbReference>
<feature type="compositionally biased region" description="Basic and acidic residues" evidence="9">
    <location>
        <begin position="1086"/>
        <end position="1118"/>
    </location>
</feature>
<reference evidence="11 12" key="1">
    <citation type="journal article" date="2020" name="Genomics">
        <title>Complete, high-quality genomes from long-read metagenomic sequencing of two wolf lichen thalli reveals enigmatic genome architecture.</title>
        <authorList>
            <person name="McKenzie S.K."/>
            <person name="Walston R.F."/>
            <person name="Allen J.L."/>
        </authorList>
    </citation>
    <scope>NUCLEOTIDE SEQUENCE [LARGE SCALE GENOMIC DNA]</scope>
    <source>
        <strain evidence="11">WasteWater2</strain>
    </source>
</reference>
<evidence type="ECO:0000256" key="4">
    <source>
        <dbReference type="ARBA" id="ARBA00023117"/>
    </source>
</evidence>
<evidence type="ECO:0000256" key="3">
    <source>
        <dbReference type="ARBA" id="ARBA00023015"/>
    </source>
</evidence>
<feature type="compositionally biased region" description="Polar residues" evidence="9">
    <location>
        <begin position="151"/>
        <end position="179"/>
    </location>
</feature>
<dbReference type="EMBL" id="JACCJC010000024">
    <property type="protein sequence ID" value="KAF6235660.1"/>
    <property type="molecule type" value="Genomic_DNA"/>
</dbReference>
<evidence type="ECO:0000256" key="2">
    <source>
        <dbReference type="ARBA" id="ARBA00022553"/>
    </source>
</evidence>
<dbReference type="SUPFAM" id="SSF47370">
    <property type="entry name" value="Bromodomain"/>
    <property type="match status" value="1"/>
</dbReference>
<evidence type="ECO:0000256" key="5">
    <source>
        <dbReference type="ARBA" id="ARBA00023163"/>
    </source>
</evidence>
<dbReference type="SMART" id="SM00297">
    <property type="entry name" value="BROMO"/>
    <property type="match status" value="1"/>
</dbReference>
<dbReference type="InterPro" id="IPR001487">
    <property type="entry name" value="Bromodomain"/>
</dbReference>
<evidence type="ECO:0000256" key="7">
    <source>
        <dbReference type="ARBA" id="ARBA00093633"/>
    </source>
</evidence>
<dbReference type="PROSITE" id="PS50014">
    <property type="entry name" value="BROMODOMAIN_2"/>
    <property type="match status" value="1"/>
</dbReference>
<dbReference type="PANTHER" id="PTHR47343">
    <property type="entry name" value="TRANSCRIPTIONAL ACTIVATOR SPT7"/>
    <property type="match status" value="1"/>
</dbReference>
<keyword evidence="2" id="KW-0597">Phosphoprotein</keyword>
<feature type="region of interest" description="Disordered" evidence="9">
    <location>
        <begin position="985"/>
        <end position="1012"/>
    </location>
</feature>
<gene>
    <name evidence="11" type="ORF">HO173_006343</name>
</gene>
<dbReference type="GO" id="GO:0046695">
    <property type="term" value="C:SLIK (SAGA-like) complex"/>
    <property type="evidence" value="ECO:0007669"/>
    <property type="project" value="InterPro"/>
</dbReference>
<feature type="region of interest" description="Disordered" evidence="9">
    <location>
        <begin position="1"/>
        <end position="44"/>
    </location>
</feature>
<comment type="caution">
    <text evidence="11">The sequence shown here is derived from an EMBL/GenBank/DDBJ whole genome shotgun (WGS) entry which is preliminary data.</text>
</comment>
<accession>A0A8H6FVP8</accession>
<sequence length="1175" mass="128504">MAMHKNHINSTPTPLPSGKRDTLHVNGYHGFPRRSVTPNGRPVPANAARLMNSIEGDLGAEENPRLSIFRDLYARSEARISSLFEENGANENGDTRNVEEQDHQLNDDPFEDAPAPATGSPRKHTRKIDEDDYDESEDEDDDEPGDDSPLKSKSTGPPVNLAPSSSAMVRGLSSSSTPASAKGASSILAVKTTEEARKRLEEDKKATEDAAKRSFHTLFYTLENDRDAMLEQKKLEESERQVDIEMGGAGAAANNVNGLGGNAQQGTLSQTNLGASSLTLKNLIWMIDTNRDKVKATDPELRALMSEVRKNRSKWASEDKVGQEELYEAAEKVLNELRGMTEHSGPFLTKVNKKEAPDYGNVVKHPMDLGTMTKKLKTLAYRSKQDFVEDLNLIWQNCLKYNANPEHFLRKKALFMRKETDKLVPLIPNISIRDRADVEAEERRLQNGDINMDGDEDSDDEPIISSRGRKAPSKKAKKGTTARKAPAGVPEGSPAAEAKPSSNHLAPNGLGSNLKFEHLIADSESVMDGSQKDLSTPTPGAITPAGINGILGHGTQSDGMDIDADSSINGIVPSIDGPNEEAENDDLEYKTWKQVTKKDRAQVTAERHRLFLGDHLNPEEPALRRTKLGMRRWLRNQKQAVSDGALGKKSAEEEAEIRENEESQPSGETLAEGMEGEEERVLPDYYDALAVIPDLSNRLQWLEDSDGNVQDPSGEFLRILPQGLFTSPESNLTRKIDKNLRQIQETRKVTSKIAIVKQMQLQSQMYQGQFQKHEPAPFVEQDIEPTVISEEGPPIAPSVSRAALQRSTAKLLVLAGFEEFQPAALDAITEMAGDYFIKIARTLNEYPQAQQVAIPAPGVQGGRIACKERFTTEEIILHTLHINGADLDALDSYVTEEVDRAGTKLAVTHDRMKAHLADSLRPALTDAGPDGANAFNDNSEQFVGGDFAEELGEDFFGFKDLGLDKEFNMASLSVPLHLLQNRMRSANQAQNPSALSSTPLSDLPPPPPLTPVTVNNVKSEIGLVQAFFLAKIRANNDEPLIEDDDLPQKQRFPKPRLPPTGKITSPRKRPLKEQGPGKGHPRKKMKVGENGEAKEMGKENAAEKESGKEGEKDKKDETQTPAKKATTNGVVSNGANSTVDSGGDVTMGTPTPTPKGKGKSGKEGGLISPESLEAT</sequence>
<evidence type="ECO:0000313" key="12">
    <source>
        <dbReference type="Proteomes" id="UP000578531"/>
    </source>
</evidence>
<evidence type="ECO:0000256" key="9">
    <source>
        <dbReference type="SAM" id="MobiDB-lite"/>
    </source>
</evidence>
<dbReference type="Gene3D" id="1.20.920.10">
    <property type="entry name" value="Bromodomain-like"/>
    <property type="match status" value="1"/>
</dbReference>
<feature type="compositionally biased region" description="Acidic residues" evidence="9">
    <location>
        <begin position="130"/>
        <end position="146"/>
    </location>
</feature>
<name>A0A8H6FVP8_9LECA</name>